<dbReference type="SUPFAM" id="SSF52540">
    <property type="entry name" value="P-loop containing nucleoside triphosphate hydrolases"/>
    <property type="match status" value="1"/>
</dbReference>
<dbReference type="InterPro" id="IPR027417">
    <property type="entry name" value="P-loop_NTPase"/>
</dbReference>
<name>A0A8H7T7V3_9HELO</name>
<evidence type="ECO:0000256" key="6">
    <source>
        <dbReference type="ARBA" id="ARBA00023306"/>
    </source>
</evidence>
<dbReference type="GO" id="GO:0033314">
    <property type="term" value="P:mitotic DNA replication checkpoint signaling"/>
    <property type="evidence" value="ECO:0007669"/>
    <property type="project" value="TreeGrafter"/>
</dbReference>
<dbReference type="Pfam" id="PF09079">
    <property type="entry name" value="WHD_Cdc6"/>
    <property type="match status" value="1"/>
</dbReference>
<evidence type="ECO:0000256" key="2">
    <source>
        <dbReference type="ARBA" id="ARBA00006184"/>
    </source>
</evidence>
<keyword evidence="4" id="KW-0235">DNA replication</keyword>
<keyword evidence="6" id="KW-0131">Cell cycle</keyword>
<dbReference type="Proteomes" id="UP000664132">
    <property type="component" value="Unassembled WGS sequence"/>
</dbReference>
<dbReference type="PANTHER" id="PTHR10763:SF26">
    <property type="entry name" value="CELL DIVISION CONTROL PROTEIN 6 HOMOLOG"/>
    <property type="match status" value="1"/>
</dbReference>
<dbReference type="FunFam" id="3.40.50.300:FF:000547">
    <property type="entry name" value="Cell division control protein"/>
    <property type="match status" value="1"/>
</dbReference>
<dbReference type="GO" id="GO:0051301">
    <property type="term" value="P:cell division"/>
    <property type="evidence" value="ECO:0007669"/>
    <property type="project" value="UniProtKB-UniRule"/>
</dbReference>
<dbReference type="InterPro" id="IPR041664">
    <property type="entry name" value="AAA_16"/>
</dbReference>
<dbReference type="GO" id="GO:0005634">
    <property type="term" value="C:nucleus"/>
    <property type="evidence" value="ECO:0007669"/>
    <property type="project" value="UniProtKB-SubCell"/>
</dbReference>
<feature type="compositionally biased region" description="Polar residues" evidence="8">
    <location>
        <begin position="80"/>
        <end position="94"/>
    </location>
</feature>
<dbReference type="PIRSF" id="PIRSF001767">
    <property type="entry name" value="Cdc6"/>
    <property type="match status" value="1"/>
</dbReference>
<evidence type="ECO:0000256" key="5">
    <source>
        <dbReference type="ARBA" id="ARBA00023242"/>
    </source>
</evidence>
<dbReference type="FunFam" id="1.10.8.60:FF:000094">
    <property type="entry name" value="Cell division control protein"/>
    <property type="match status" value="1"/>
</dbReference>
<organism evidence="12 13">
    <name type="scientific">Cadophora malorum</name>
    <dbReference type="NCBI Taxonomy" id="108018"/>
    <lineage>
        <taxon>Eukaryota</taxon>
        <taxon>Fungi</taxon>
        <taxon>Dikarya</taxon>
        <taxon>Ascomycota</taxon>
        <taxon>Pezizomycotina</taxon>
        <taxon>Leotiomycetes</taxon>
        <taxon>Helotiales</taxon>
        <taxon>Ploettnerulaceae</taxon>
        <taxon>Cadophora</taxon>
    </lineage>
</organism>
<evidence type="ECO:0000259" key="10">
    <source>
        <dbReference type="Pfam" id="PF13191"/>
    </source>
</evidence>
<evidence type="ECO:0000256" key="4">
    <source>
        <dbReference type="ARBA" id="ARBA00022705"/>
    </source>
</evidence>
<dbReference type="Gene3D" id="3.40.50.300">
    <property type="entry name" value="P-loop containing nucleotide triphosphate hydrolases"/>
    <property type="match status" value="1"/>
</dbReference>
<dbReference type="OrthoDB" id="1926878at2759"/>
<evidence type="ECO:0000256" key="7">
    <source>
        <dbReference type="PIRNR" id="PIRNR001767"/>
    </source>
</evidence>
<sequence length="649" mass="70709">MASSVLGKRTRSSTNSVSKRVKICQQNDIFNDENENPFVTKITQNATQDGEPMEIDESTPAKHGAAGRRIALSDSKSKSHFTANNNGQYSISSKSEVDSHEADDNAKRIQNPTPQTPRHRDALSKQVLVTPRHRVMLAGKPLTPRTPRTPMTPGGSITTVYSKARQLFTRSTEPGRLVGREAEREELSNFVRDSIAKTSGGCTYVSGPPGTGKSAMVNEVTESFESSSTVKKAYINCMSMKTSKDLQGNLLENLCEGIEILEGDEIKTLQGMFVPRKKSKRVFVVTLDEIDHILTLDLEILYKLFEWSLQKSSRLVLIGIANALDMTDRFLPRLKARHLKPQLLPFLPYSAAQIKTVIITRLKSLIPADSPTPDYVPFLHPAAIELCSRKVSSQSGDLRKAFDICRRAIDLVESETKQKHDQALNEQLQQECPSSPSKKPLEENANLASPARQQTTKTVPANALAQSLGTLTVETAPRASISHVNKITSSTFGNGANQRLKTLNLQQKAALCALVAVEKNKRDAAANVMATPSKSKNVAPTVKALYDIYCKLCTRDSILHPLTSTEFRDVIGSLETLSLISAVDGRNGSFVGLNVGPRKGRAPKFGGGIGVGDEKRVGSCVSEKEVAQAVEGLGAGILKSILHGEGLDW</sequence>
<dbReference type="GO" id="GO:0006270">
    <property type="term" value="P:DNA replication initiation"/>
    <property type="evidence" value="ECO:0007669"/>
    <property type="project" value="UniProtKB-UniRule"/>
</dbReference>
<feature type="domain" description="Cdc6/ORC1-like ATPase lid" evidence="11">
    <location>
        <begin position="349"/>
        <end position="415"/>
    </location>
</feature>
<evidence type="ECO:0000256" key="8">
    <source>
        <dbReference type="SAM" id="MobiDB-lite"/>
    </source>
</evidence>
<dbReference type="EMBL" id="JAFJYH010000240">
    <property type="protein sequence ID" value="KAG4414999.1"/>
    <property type="molecule type" value="Genomic_DNA"/>
</dbReference>
<comment type="similarity">
    <text evidence="2 7">Belongs to the CDC6/cdc18 family.</text>
</comment>
<keyword evidence="3" id="KW-0132">Cell division</keyword>
<feature type="compositionally biased region" description="Polar residues" evidence="8">
    <location>
        <begin position="424"/>
        <end position="437"/>
    </location>
</feature>
<dbReference type="InterPro" id="IPR036390">
    <property type="entry name" value="WH_DNA-bd_sf"/>
</dbReference>
<protein>
    <recommendedName>
        <fullName evidence="7">Cell division control protein</fullName>
    </recommendedName>
</protein>
<reference evidence="12" key="1">
    <citation type="submission" date="2021-02" db="EMBL/GenBank/DDBJ databases">
        <title>Genome sequence Cadophora malorum strain M34.</title>
        <authorList>
            <person name="Stefanovic E."/>
            <person name="Vu D."/>
            <person name="Scully C."/>
            <person name="Dijksterhuis J."/>
            <person name="Roader J."/>
            <person name="Houbraken J."/>
        </authorList>
    </citation>
    <scope>NUCLEOTIDE SEQUENCE</scope>
    <source>
        <strain evidence="12">M34</strain>
    </source>
</reference>
<keyword evidence="5" id="KW-0539">Nucleus</keyword>
<dbReference type="AlphaFoldDB" id="A0A8H7T7V3"/>
<accession>A0A8H7T7V3</accession>
<comment type="subcellular location">
    <subcellularLocation>
        <location evidence="1">Nucleus</location>
    </subcellularLocation>
</comment>
<comment type="caution">
    <text evidence="12">The sequence shown here is derived from an EMBL/GenBank/DDBJ whole genome shotgun (WGS) entry which is preliminary data.</text>
</comment>
<dbReference type="SUPFAM" id="SSF46785">
    <property type="entry name" value="Winged helix' DNA-binding domain"/>
    <property type="match status" value="1"/>
</dbReference>
<dbReference type="GO" id="GO:0003688">
    <property type="term" value="F:DNA replication origin binding"/>
    <property type="evidence" value="ECO:0007669"/>
    <property type="project" value="TreeGrafter"/>
</dbReference>
<dbReference type="Gene3D" id="1.10.10.10">
    <property type="entry name" value="Winged helix-like DNA-binding domain superfamily/Winged helix DNA-binding domain"/>
    <property type="match status" value="1"/>
</dbReference>
<evidence type="ECO:0000313" key="12">
    <source>
        <dbReference type="EMBL" id="KAG4414999.1"/>
    </source>
</evidence>
<dbReference type="InterPro" id="IPR050311">
    <property type="entry name" value="ORC1/CDC6"/>
</dbReference>
<dbReference type="CDD" id="cd00009">
    <property type="entry name" value="AAA"/>
    <property type="match status" value="1"/>
</dbReference>
<evidence type="ECO:0000256" key="3">
    <source>
        <dbReference type="ARBA" id="ARBA00022618"/>
    </source>
</evidence>
<feature type="domain" description="Cdc6 C-terminal" evidence="9">
    <location>
        <begin position="499"/>
        <end position="587"/>
    </location>
</feature>
<evidence type="ECO:0000313" key="13">
    <source>
        <dbReference type="Proteomes" id="UP000664132"/>
    </source>
</evidence>
<dbReference type="InterPro" id="IPR016314">
    <property type="entry name" value="Cdc6/18"/>
</dbReference>
<feature type="compositionally biased region" description="Basic and acidic residues" evidence="8">
    <location>
        <begin position="95"/>
        <end position="107"/>
    </location>
</feature>
<dbReference type="InterPro" id="IPR036388">
    <property type="entry name" value="WH-like_DNA-bd_sf"/>
</dbReference>
<feature type="region of interest" description="Disordered" evidence="8">
    <location>
        <begin position="418"/>
        <end position="459"/>
    </location>
</feature>
<dbReference type="InterPro" id="IPR015163">
    <property type="entry name" value="Cdc6_C"/>
</dbReference>
<feature type="domain" description="Orc1-like AAA ATPase" evidence="10">
    <location>
        <begin position="176"/>
        <end position="306"/>
    </location>
</feature>
<dbReference type="Gene3D" id="1.10.8.60">
    <property type="match status" value="1"/>
</dbReference>
<evidence type="ECO:0000259" key="9">
    <source>
        <dbReference type="Pfam" id="PF09079"/>
    </source>
</evidence>
<dbReference type="PANTHER" id="PTHR10763">
    <property type="entry name" value="CELL DIVISION CONTROL PROTEIN 6-RELATED"/>
    <property type="match status" value="1"/>
</dbReference>
<evidence type="ECO:0000256" key="1">
    <source>
        <dbReference type="ARBA" id="ARBA00004123"/>
    </source>
</evidence>
<proteinExistence type="inferred from homology"/>
<feature type="region of interest" description="Disordered" evidence="8">
    <location>
        <begin position="44"/>
        <end position="122"/>
    </location>
</feature>
<dbReference type="Pfam" id="PF22606">
    <property type="entry name" value="Cdc6-ORC-like_ATPase_lid"/>
    <property type="match status" value="1"/>
</dbReference>
<evidence type="ECO:0000259" key="11">
    <source>
        <dbReference type="Pfam" id="PF22606"/>
    </source>
</evidence>
<dbReference type="Pfam" id="PF13191">
    <property type="entry name" value="AAA_16"/>
    <property type="match status" value="1"/>
</dbReference>
<dbReference type="InterPro" id="IPR054425">
    <property type="entry name" value="Cdc6_ORC1-like_ATPase_lid"/>
</dbReference>
<keyword evidence="13" id="KW-1185">Reference proteome</keyword>
<gene>
    <name evidence="12" type="ORF">IFR04_011873</name>
</gene>